<evidence type="ECO:0000313" key="3">
    <source>
        <dbReference type="Proteomes" id="UP000799118"/>
    </source>
</evidence>
<protein>
    <recommendedName>
        <fullName evidence="4">WW domain-containing protein</fullName>
    </recommendedName>
</protein>
<dbReference type="EMBL" id="ML769765">
    <property type="protein sequence ID" value="KAE9388028.1"/>
    <property type="molecule type" value="Genomic_DNA"/>
</dbReference>
<sequence length="244" mass="27059">MNSSLLLEKTTGIQSLSGGNLRPITSLATGRYDKCSFANPNSITLTPGYPYAQGSIPQYLPQQWTAYTHPEGQLYFHRNAMLQITTDALDVHDLEKDVDDGFEDEAESLESEPRPQASLPIPNELGAGAFFSGSRNFTINGGEYQAVNGDKHTTINNNPTISIYNIYPGNDNSPPVPSNPSNPPAAPCSPAFSTKRSPRRPRSRWSITTFTHMVYHHYLPAVMYYPMLWTGYFVPVFVPACPWP</sequence>
<proteinExistence type="predicted"/>
<feature type="compositionally biased region" description="Pro residues" evidence="1">
    <location>
        <begin position="174"/>
        <end position="187"/>
    </location>
</feature>
<evidence type="ECO:0000256" key="1">
    <source>
        <dbReference type="SAM" id="MobiDB-lite"/>
    </source>
</evidence>
<reference evidence="2" key="1">
    <citation type="journal article" date="2019" name="Environ. Microbiol.">
        <title>Fungal ecological strategies reflected in gene transcription - a case study of two litter decomposers.</title>
        <authorList>
            <person name="Barbi F."/>
            <person name="Kohler A."/>
            <person name="Barry K."/>
            <person name="Baskaran P."/>
            <person name="Daum C."/>
            <person name="Fauchery L."/>
            <person name="Ihrmark K."/>
            <person name="Kuo A."/>
            <person name="LaButti K."/>
            <person name="Lipzen A."/>
            <person name="Morin E."/>
            <person name="Grigoriev I.V."/>
            <person name="Henrissat B."/>
            <person name="Lindahl B."/>
            <person name="Martin F."/>
        </authorList>
    </citation>
    <scope>NUCLEOTIDE SEQUENCE</scope>
    <source>
        <strain evidence="2">JB14</strain>
    </source>
</reference>
<feature type="region of interest" description="Disordered" evidence="1">
    <location>
        <begin position="168"/>
        <end position="200"/>
    </location>
</feature>
<dbReference type="AlphaFoldDB" id="A0A6A4GQU9"/>
<accession>A0A6A4GQU9</accession>
<feature type="compositionally biased region" description="Acidic residues" evidence="1">
    <location>
        <begin position="101"/>
        <end position="110"/>
    </location>
</feature>
<dbReference type="OrthoDB" id="2674421at2759"/>
<dbReference type="Proteomes" id="UP000799118">
    <property type="component" value="Unassembled WGS sequence"/>
</dbReference>
<organism evidence="2 3">
    <name type="scientific">Gymnopus androsaceus JB14</name>
    <dbReference type="NCBI Taxonomy" id="1447944"/>
    <lineage>
        <taxon>Eukaryota</taxon>
        <taxon>Fungi</taxon>
        <taxon>Dikarya</taxon>
        <taxon>Basidiomycota</taxon>
        <taxon>Agaricomycotina</taxon>
        <taxon>Agaricomycetes</taxon>
        <taxon>Agaricomycetidae</taxon>
        <taxon>Agaricales</taxon>
        <taxon>Marasmiineae</taxon>
        <taxon>Omphalotaceae</taxon>
        <taxon>Gymnopus</taxon>
    </lineage>
</organism>
<feature type="region of interest" description="Disordered" evidence="1">
    <location>
        <begin position="101"/>
        <end position="122"/>
    </location>
</feature>
<gene>
    <name evidence="2" type="ORF">BT96DRAFT_1004563</name>
</gene>
<name>A0A6A4GQU9_9AGAR</name>
<evidence type="ECO:0000313" key="2">
    <source>
        <dbReference type="EMBL" id="KAE9388028.1"/>
    </source>
</evidence>
<keyword evidence="3" id="KW-1185">Reference proteome</keyword>
<evidence type="ECO:0008006" key="4">
    <source>
        <dbReference type="Google" id="ProtNLM"/>
    </source>
</evidence>